<feature type="compositionally biased region" description="Low complexity" evidence="5">
    <location>
        <begin position="308"/>
        <end position="317"/>
    </location>
</feature>
<dbReference type="VEuPathDB" id="VectorBase:HLOH_056101"/>
<dbReference type="EMBL" id="JABSTR010000002">
    <property type="protein sequence ID" value="KAH9363600.1"/>
    <property type="molecule type" value="Genomic_DNA"/>
</dbReference>
<reference evidence="8 9" key="1">
    <citation type="journal article" date="2020" name="Cell">
        <title>Large-Scale Comparative Analyses of Tick Genomes Elucidate Their Genetic Diversity and Vector Capacities.</title>
        <authorList>
            <consortium name="Tick Genome and Microbiome Consortium (TIGMIC)"/>
            <person name="Jia N."/>
            <person name="Wang J."/>
            <person name="Shi W."/>
            <person name="Du L."/>
            <person name="Sun Y."/>
            <person name="Zhan W."/>
            <person name="Jiang J.F."/>
            <person name="Wang Q."/>
            <person name="Zhang B."/>
            <person name="Ji P."/>
            <person name="Bell-Sakyi L."/>
            <person name="Cui X.M."/>
            <person name="Yuan T.T."/>
            <person name="Jiang B.G."/>
            <person name="Yang W.F."/>
            <person name="Lam T.T."/>
            <person name="Chang Q.C."/>
            <person name="Ding S.J."/>
            <person name="Wang X.J."/>
            <person name="Zhu J.G."/>
            <person name="Ruan X.D."/>
            <person name="Zhao L."/>
            <person name="Wei J.T."/>
            <person name="Ye R.Z."/>
            <person name="Que T.C."/>
            <person name="Du C.H."/>
            <person name="Zhou Y.H."/>
            <person name="Cheng J.X."/>
            <person name="Dai P.F."/>
            <person name="Guo W.B."/>
            <person name="Han X.H."/>
            <person name="Huang E.J."/>
            <person name="Li L.F."/>
            <person name="Wei W."/>
            <person name="Gao Y.C."/>
            <person name="Liu J.Z."/>
            <person name="Shao H.Z."/>
            <person name="Wang X."/>
            <person name="Wang C.C."/>
            <person name="Yang T.C."/>
            <person name="Huo Q.B."/>
            <person name="Li W."/>
            <person name="Chen H.Y."/>
            <person name="Chen S.E."/>
            <person name="Zhou L.G."/>
            <person name="Ni X.B."/>
            <person name="Tian J.H."/>
            <person name="Sheng Y."/>
            <person name="Liu T."/>
            <person name="Pan Y.S."/>
            <person name="Xia L.Y."/>
            <person name="Li J."/>
            <person name="Zhao F."/>
            <person name="Cao W.C."/>
        </authorList>
    </citation>
    <scope>NUCLEOTIDE SEQUENCE [LARGE SCALE GENOMIC DNA]</scope>
    <source>
        <strain evidence="8">HaeL-2018</strain>
    </source>
</reference>
<evidence type="ECO:0000313" key="8">
    <source>
        <dbReference type="EMBL" id="KAH9363600.1"/>
    </source>
</evidence>
<keyword evidence="2 6" id="KW-0812">Transmembrane</keyword>
<protein>
    <recommendedName>
        <fullName evidence="7">Peptidase S54 rhomboid domain-containing protein</fullName>
    </recommendedName>
</protein>
<evidence type="ECO:0000313" key="9">
    <source>
        <dbReference type="Proteomes" id="UP000821853"/>
    </source>
</evidence>
<evidence type="ECO:0000256" key="5">
    <source>
        <dbReference type="SAM" id="MobiDB-lite"/>
    </source>
</evidence>
<feature type="transmembrane region" description="Helical" evidence="6">
    <location>
        <begin position="827"/>
        <end position="845"/>
    </location>
</feature>
<evidence type="ECO:0000259" key="7">
    <source>
        <dbReference type="Pfam" id="PF01694"/>
    </source>
</evidence>
<feature type="region of interest" description="Disordered" evidence="5">
    <location>
        <begin position="31"/>
        <end position="66"/>
    </location>
</feature>
<feature type="transmembrane region" description="Helical" evidence="6">
    <location>
        <begin position="645"/>
        <end position="663"/>
    </location>
</feature>
<accession>A0A9J6FMF7</accession>
<dbReference type="SUPFAM" id="SSF144091">
    <property type="entry name" value="Rhomboid-like"/>
    <property type="match status" value="1"/>
</dbReference>
<comment type="subcellular location">
    <subcellularLocation>
        <location evidence="1">Membrane</location>
        <topology evidence="1">Multi-pass membrane protein</topology>
    </subcellularLocation>
</comment>
<proteinExistence type="predicted"/>
<dbReference type="PANTHER" id="PTHR43066">
    <property type="entry name" value="RHOMBOID-RELATED PROTEIN"/>
    <property type="match status" value="1"/>
</dbReference>
<evidence type="ECO:0000256" key="2">
    <source>
        <dbReference type="ARBA" id="ARBA00022692"/>
    </source>
</evidence>
<dbReference type="OrthoDB" id="6510445at2759"/>
<organism evidence="8 9">
    <name type="scientific">Haemaphysalis longicornis</name>
    <name type="common">Bush tick</name>
    <dbReference type="NCBI Taxonomy" id="44386"/>
    <lineage>
        <taxon>Eukaryota</taxon>
        <taxon>Metazoa</taxon>
        <taxon>Ecdysozoa</taxon>
        <taxon>Arthropoda</taxon>
        <taxon>Chelicerata</taxon>
        <taxon>Arachnida</taxon>
        <taxon>Acari</taxon>
        <taxon>Parasitiformes</taxon>
        <taxon>Ixodida</taxon>
        <taxon>Ixodoidea</taxon>
        <taxon>Ixodidae</taxon>
        <taxon>Haemaphysalinae</taxon>
        <taxon>Haemaphysalis</taxon>
    </lineage>
</organism>
<dbReference type="GO" id="GO:0004252">
    <property type="term" value="F:serine-type endopeptidase activity"/>
    <property type="evidence" value="ECO:0007669"/>
    <property type="project" value="InterPro"/>
</dbReference>
<evidence type="ECO:0000256" key="1">
    <source>
        <dbReference type="ARBA" id="ARBA00004141"/>
    </source>
</evidence>
<dbReference type="OMA" id="SENFANC"/>
<feature type="compositionally biased region" description="Basic residues" evidence="5">
    <location>
        <begin position="159"/>
        <end position="169"/>
    </location>
</feature>
<gene>
    <name evidence="8" type="ORF">HPB48_018269</name>
</gene>
<dbReference type="Gene3D" id="1.20.1540.10">
    <property type="entry name" value="Rhomboid-like"/>
    <property type="match status" value="1"/>
</dbReference>
<comment type="caution">
    <text evidence="8">The sequence shown here is derived from an EMBL/GenBank/DDBJ whole genome shotgun (WGS) entry which is preliminary data.</text>
</comment>
<feature type="domain" description="Peptidase S54 rhomboid" evidence="7">
    <location>
        <begin position="515"/>
        <end position="662"/>
    </location>
</feature>
<keyword evidence="3 6" id="KW-1133">Transmembrane helix</keyword>
<dbReference type="InterPro" id="IPR035952">
    <property type="entry name" value="Rhomboid-like_sf"/>
</dbReference>
<evidence type="ECO:0000256" key="4">
    <source>
        <dbReference type="ARBA" id="ARBA00023136"/>
    </source>
</evidence>
<dbReference type="Proteomes" id="UP000821853">
    <property type="component" value="Chromosome 10"/>
</dbReference>
<dbReference type="Pfam" id="PF01694">
    <property type="entry name" value="Rhomboid"/>
    <property type="match status" value="1"/>
</dbReference>
<dbReference type="InterPro" id="IPR022764">
    <property type="entry name" value="Peptidase_S54_rhomboid_dom"/>
</dbReference>
<feature type="transmembrane region" description="Helical" evidence="6">
    <location>
        <begin position="796"/>
        <end position="815"/>
    </location>
</feature>
<sequence>MLGHPRQTYDTCTPERPVTFRGRRAGILQASSGQHLLPLQDAREERGVNTRQEKQQLPPRSSQRKTQLVMPVVSPFFLDQGSHNGSSDGYRQPTVPIVNMTNWVDGFCVFMTTGGANYDRLGPQRRQPVRLQHGRTALQQPPLCSQSIEPCPAAEASKTPKRMVRKKRKEPLPAEATSPSARPDVKSPLETVAPSGVSATKPDAEDKPVLPPPGSPPLAVSASSEDKSRGSVSLPPMGSSSLHPVDSGSLPRSPPDSKPAMTESPKPQESSSGPYRAITASMSPGNKLEERSGSGTPSSESAKYFPRQHSQPTSPRTPSSPPHALGPQDSPSRMPTPGSPGKLWSNWGRLAGGFTPSVGNGRKTAPPPAQEKTPPEQRSPPQVSPTKRARSLTEQRGGAQQDRSVDYYDSSPRQAVPKSENPSPIRNVSSTAGPRQVVSYDSPGSLGHAVRSLLGTGAQSPIMATEEESEGARVGLHFPMVTFLVIWIQLRVHWNYLHEHYSDRCASASAILREGHWEQLVYAAFHHYDVWHLVTNLYCFFVRGLVLESALGKPGFAAVFALVVTLVSLFNTGIAQLAYGLTKAPTLYKMCVYTSSGVVVALDVINRWHFGQPIVPFRDHLGEQWPRVYAGLEALALFVSPKNDSLAMVSGLLVGLLLALVPLRKMADRIPHPKVPLHVAAVQWGPVTCLFAAALVASHVFGPYPEGAAAAKSQLTFKHPVRPPWILPALYVGGVYQLAYVVLTLLTVGGELELDRGRRWFAQMVIGLLVGVNVVQDILSWIVWSHARAFQDGLPAPFLHSSTCSCGLFGALLALKIVHNKLHPEAVFTMASFCIPVPFWAGMLWKCSL</sequence>
<evidence type="ECO:0000256" key="6">
    <source>
        <dbReference type="SAM" id="Phobius"/>
    </source>
</evidence>
<feature type="compositionally biased region" description="Basic and acidic residues" evidence="5">
    <location>
        <begin position="41"/>
        <end position="54"/>
    </location>
</feature>
<feature type="transmembrane region" description="Helical" evidence="6">
    <location>
        <begin position="760"/>
        <end position="784"/>
    </location>
</feature>
<name>A0A9J6FMF7_HAELO</name>
<dbReference type="GO" id="GO:0016020">
    <property type="term" value="C:membrane"/>
    <property type="evidence" value="ECO:0007669"/>
    <property type="project" value="UniProtKB-SubCell"/>
</dbReference>
<feature type="compositionally biased region" description="Polar residues" evidence="5">
    <location>
        <begin position="420"/>
        <end position="433"/>
    </location>
</feature>
<dbReference type="AlphaFoldDB" id="A0A9J6FMF7"/>
<feature type="transmembrane region" description="Helical" evidence="6">
    <location>
        <begin position="556"/>
        <end position="579"/>
    </location>
</feature>
<feature type="region of interest" description="Disordered" evidence="5">
    <location>
        <begin position="138"/>
        <end position="441"/>
    </location>
</feature>
<keyword evidence="4 6" id="KW-0472">Membrane</keyword>
<feature type="transmembrane region" description="Helical" evidence="6">
    <location>
        <begin position="675"/>
        <end position="697"/>
    </location>
</feature>
<evidence type="ECO:0000256" key="3">
    <source>
        <dbReference type="ARBA" id="ARBA00022989"/>
    </source>
</evidence>
<feature type="compositionally biased region" description="Polar residues" evidence="5">
    <location>
        <begin position="138"/>
        <end position="148"/>
    </location>
</feature>
<keyword evidence="9" id="KW-1185">Reference proteome</keyword>
<feature type="transmembrane region" description="Helical" evidence="6">
    <location>
        <begin position="725"/>
        <end position="748"/>
    </location>
</feature>